<evidence type="ECO:0000256" key="3">
    <source>
        <dbReference type="ARBA" id="ARBA00023004"/>
    </source>
</evidence>
<dbReference type="GO" id="GO:0019441">
    <property type="term" value="P:L-tryptophan catabolic process to kynurenine"/>
    <property type="evidence" value="ECO:0007669"/>
    <property type="project" value="UniProtKB-UniRule"/>
</dbReference>
<evidence type="ECO:0000313" key="7">
    <source>
        <dbReference type="EMBL" id="KAE8151844.1"/>
    </source>
</evidence>
<keyword evidence="2 4" id="KW-0479">Metal-binding</keyword>
<dbReference type="GO" id="GO:0033754">
    <property type="term" value="F:indoleamine 2,3-dioxygenase activity"/>
    <property type="evidence" value="ECO:0007669"/>
    <property type="project" value="UniProtKB-EC"/>
</dbReference>
<dbReference type="AlphaFoldDB" id="A0A5N6TZY2"/>
<protein>
    <recommendedName>
        <fullName evidence="5">Indoleamine 2,3-dioxygenase</fullName>
        <ecNumber evidence="5">1.13.11.52</ecNumber>
    </recommendedName>
</protein>
<organism evidence="7 8">
    <name type="scientific">Aspergillus avenaceus</name>
    <dbReference type="NCBI Taxonomy" id="36643"/>
    <lineage>
        <taxon>Eukaryota</taxon>
        <taxon>Fungi</taxon>
        <taxon>Dikarya</taxon>
        <taxon>Ascomycota</taxon>
        <taxon>Pezizomycotina</taxon>
        <taxon>Eurotiomycetes</taxon>
        <taxon>Eurotiomycetidae</taxon>
        <taxon>Eurotiales</taxon>
        <taxon>Aspergillaceae</taxon>
        <taxon>Aspergillus</taxon>
        <taxon>Aspergillus subgen. Circumdati</taxon>
    </lineage>
</organism>
<comment type="catalytic activity">
    <reaction evidence="5">
        <text>L-tryptophan + O2 = N-formyl-L-kynurenine</text>
        <dbReference type="Rhea" id="RHEA:24536"/>
        <dbReference type="ChEBI" id="CHEBI:15379"/>
        <dbReference type="ChEBI" id="CHEBI:57912"/>
        <dbReference type="ChEBI" id="CHEBI:58629"/>
    </reaction>
</comment>
<evidence type="ECO:0000256" key="5">
    <source>
        <dbReference type="RuleBase" id="RU369119"/>
    </source>
</evidence>
<feature type="binding site" description="proximal binding residue" evidence="4">
    <location>
        <position position="322"/>
    </location>
    <ligand>
        <name>heme b</name>
        <dbReference type="ChEBI" id="CHEBI:60344"/>
    </ligand>
    <ligandPart>
        <name>Fe</name>
        <dbReference type="ChEBI" id="CHEBI:18248"/>
    </ligandPart>
</feature>
<evidence type="ECO:0000256" key="6">
    <source>
        <dbReference type="SAM" id="MobiDB-lite"/>
    </source>
</evidence>
<name>A0A5N6TZY2_ASPAV</name>
<keyword evidence="3 4" id="KW-0408">Iron</keyword>
<dbReference type="EMBL" id="ML742063">
    <property type="protein sequence ID" value="KAE8151844.1"/>
    <property type="molecule type" value="Genomic_DNA"/>
</dbReference>
<feature type="compositionally biased region" description="Basic and acidic residues" evidence="6">
    <location>
        <begin position="352"/>
        <end position="368"/>
    </location>
</feature>
<dbReference type="Gene3D" id="1.20.58.480">
    <property type="match status" value="1"/>
</dbReference>
<dbReference type="InterPro" id="IPR000898">
    <property type="entry name" value="Indolamine_dOase"/>
</dbReference>
<dbReference type="EC" id="1.13.11.52" evidence="5"/>
<evidence type="ECO:0000256" key="1">
    <source>
        <dbReference type="ARBA" id="ARBA00007119"/>
    </source>
</evidence>
<evidence type="ECO:0000256" key="2">
    <source>
        <dbReference type="ARBA" id="ARBA00022723"/>
    </source>
</evidence>
<dbReference type="GO" id="GO:0020037">
    <property type="term" value="F:heme binding"/>
    <property type="evidence" value="ECO:0007669"/>
    <property type="project" value="UniProtKB-UniRule"/>
</dbReference>
<keyword evidence="4 5" id="KW-0349">Heme</keyword>
<reference evidence="7 8" key="1">
    <citation type="submission" date="2019-04" db="EMBL/GenBank/DDBJ databases">
        <title>Friends and foes A comparative genomics study of 23 Aspergillus species from section Flavi.</title>
        <authorList>
            <consortium name="DOE Joint Genome Institute"/>
            <person name="Kjaerbolling I."/>
            <person name="Vesth T."/>
            <person name="Frisvad J.C."/>
            <person name="Nybo J.L."/>
            <person name="Theobald S."/>
            <person name="Kildgaard S."/>
            <person name="Isbrandt T."/>
            <person name="Kuo A."/>
            <person name="Sato A."/>
            <person name="Lyhne E.K."/>
            <person name="Kogle M.E."/>
            <person name="Wiebenga A."/>
            <person name="Kun R.S."/>
            <person name="Lubbers R.J."/>
            <person name="Makela M.R."/>
            <person name="Barry K."/>
            <person name="Chovatia M."/>
            <person name="Clum A."/>
            <person name="Daum C."/>
            <person name="Haridas S."/>
            <person name="He G."/>
            <person name="LaButti K."/>
            <person name="Lipzen A."/>
            <person name="Mondo S."/>
            <person name="Riley R."/>
            <person name="Salamov A."/>
            <person name="Simmons B.A."/>
            <person name="Magnuson J.K."/>
            <person name="Henrissat B."/>
            <person name="Mortensen U.H."/>
            <person name="Larsen T.O."/>
            <person name="Devries R.P."/>
            <person name="Grigoriev I.V."/>
            <person name="Machida M."/>
            <person name="Baker S.E."/>
            <person name="Andersen M.R."/>
        </authorList>
    </citation>
    <scope>NUCLEOTIDE SEQUENCE [LARGE SCALE GENOMIC DNA]</scope>
    <source>
        <strain evidence="7 8">IBT 18842</strain>
    </source>
</reference>
<dbReference type="Proteomes" id="UP000325780">
    <property type="component" value="Unassembled WGS sequence"/>
</dbReference>
<evidence type="ECO:0000313" key="8">
    <source>
        <dbReference type="Proteomes" id="UP000325780"/>
    </source>
</evidence>
<keyword evidence="5" id="KW-0560">Oxidoreductase</keyword>
<dbReference type="GO" id="GO:0034354">
    <property type="term" value="P:'de novo' NAD+ biosynthetic process from L-tryptophan"/>
    <property type="evidence" value="ECO:0007669"/>
    <property type="project" value="TreeGrafter"/>
</dbReference>
<feature type="region of interest" description="Disordered" evidence="6">
    <location>
        <begin position="340"/>
        <end position="375"/>
    </location>
</feature>
<comment type="function">
    <text evidence="5">Produces N-formyl-kynurenine through the oxidation of tryptophan.</text>
</comment>
<keyword evidence="8" id="KW-1185">Reference proteome</keyword>
<sequence>MDSRINDPPHSHDSIKRHGFLPPELPLQALSCSYYEPWEAIAIQLPHLISHGTLRTTIEDMPVLHTHQLCSELEWRRAYVLLIFMLHGYVWGGGGSSPKEVIPPPVSIPLLDVAAHRELPPPATFAGLCLWNYRVWFYLISVAIEAYGARLVSLLLEMLSASQKQDRDTVARCLQASTGELRSVNALLRRMRDRCQPHIFYHQIRPFLNGSKNAAEAGLPQGIIYDDGTGSQGYRCYYGGSNAQSSLIQLLDIALGAEHTSSAGSYLVKMRSYMPGEHRRFLERVALGGNVRDFVRAHSSDEVLTGAYNSATKLLRELRDIHLWIVSQYIITQHSKTLKPMEGSSLNQRTEQSFHREEHKGEAKDRSGTCRGTGGMPLVRFLRRVRDDTKGV</sequence>
<dbReference type="PANTHER" id="PTHR28657:SF5">
    <property type="entry name" value="INDOLEAMINE 2,3-DIOXYGENASE"/>
    <property type="match status" value="1"/>
</dbReference>
<comment type="similarity">
    <text evidence="1 5">Belongs to the indoleamine 2,3-dioxygenase family.</text>
</comment>
<dbReference type="PANTHER" id="PTHR28657">
    <property type="entry name" value="INDOLEAMINE 2,3-DIOXYGENASE"/>
    <property type="match status" value="1"/>
</dbReference>
<dbReference type="PROSITE" id="PS00876">
    <property type="entry name" value="IDO_1"/>
    <property type="match status" value="1"/>
</dbReference>
<proteinExistence type="inferred from homology"/>
<keyword evidence="5 7" id="KW-0223">Dioxygenase</keyword>
<evidence type="ECO:0000256" key="4">
    <source>
        <dbReference type="PIRSR" id="PIRSR600898-1"/>
    </source>
</evidence>
<gene>
    <name evidence="7" type="ORF">BDV25DRAFT_128445</name>
</gene>
<dbReference type="GO" id="GO:0005737">
    <property type="term" value="C:cytoplasm"/>
    <property type="evidence" value="ECO:0007669"/>
    <property type="project" value="TreeGrafter"/>
</dbReference>
<dbReference type="GO" id="GO:0046872">
    <property type="term" value="F:metal ion binding"/>
    <property type="evidence" value="ECO:0007669"/>
    <property type="project" value="UniProtKB-UniRule"/>
</dbReference>
<dbReference type="InterPro" id="IPR037217">
    <property type="entry name" value="Trp/Indoleamine_2_3_dOase-like"/>
</dbReference>
<accession>A0A5N6TZY2</accession>
<dbReference type="SUPFAM" id="SSF140959">
    <property type="entry name" value="Indolic compounds 2,3-dioxygenase-like"/>
    <property type="match status" value="1"/>
</dbReference>
<dbReference type="Pfam" id="PF01231">
    <property type="entry name" value="IDO"/>
    <property type="match status" value="2"/>
</dbReference>
<dbReference type="OrthoDB" id="540174at2759"/>